<comment type="caution">
    <text evidence="5">The sequence shown here is derived from an EMBL/GenBank/DDBJ whole genome shotgun (WGS) entry which is preliminary data.</text>
</comment>
<gene>
    <name evidence="5" type="ORF">rosag_50850</name>
</gene>
<evidence type="ECO:0000256" key="1">
    <source>
        <dbReference type="ARBA" id="ARBA00022801"/>
    </source>
</evidence>
<proteinExistence type="predicted"/>
<keyword evidence="2" id="KW-0442">Lipid degradation</keyword>
<feature type="signal peptide" evidence="4">
    <location>
        <begin position="1"/>
        <end position="19"/>
    </location>
</feature>
<dbReference type="AlphaFoldDB" id="A0AA37V505"/>
<dbReference type="GO" id="GO:0003847">
    <property type="term" value="F:1-alkyl-2-acetylglycerophosphocholine esterase activity"/>
    <property type="evidence" value="ECO:0007669"/>
    <property type="project" value="TreeGrafter"/>
</dbReference>
<accession>A0AA37V505</accession>
<keyword evidence="6" id="KW-1185">Reference proteome</keyword>
<dbReference type="EMBL" id="BRXS01000012">
    <property type="protein sequence ID" value="GLC28572.1"/>
    <property type="molecule type" value="Genomic_DNA"/>
</dbReference>
<evidence type="ECO:0000313" key="6">
    <source>
        <dbReference type="Proteomes" id="UP001161325"/>
    </source>
</evidence>
<evidence type="ECO:0008006" key="7">
    <source>
        <dbReference type="Google" id="ProtNLM"/>
    </source>
</evidence>
<dbReference type="Gene3D" id="3.40.50.1820">
    <property type="entry name" value="alpha/beta hydrolase"/>
    <property type="match status" value="1"/>
</dbReference>
<keyword evidence="1" id="KW-0378">Hydrolase</keyword>
<protein>
    <recommendedName>
        <fullName evidence="7">Alpha/beta hydrolase family protein</fullName>
    </recommendedName>
</protein>
<dbReference type="RefSeq" id="WP_284352968.1">
    <property type="nucleotide sequence ID" value="NZ_BRXS01000012.1"/>
</dbReference>
<evidence type="ECO:0000256" key="4">
    <source>
        <dbReference type="SAM" id="SignalP"/>
    </source>
</evidence>
<feature type="chain" id="PRO_5041457529" description="Alpha/beta hydrolase family protein" evidence="4">
    <location>
        <begin position="20"/>
        <end position="419"/>
    </location>
</feature>
<dbReference type="PANTHER" id="PTHR10272">
    <property type="entry name" value="PLATELET-ACTIVATING FACTOR ACETYLHYDROLASE"/>
    <property type="match status" value="1"/>
</dbReference>
<evidence type="ECO:0000256" key="3">
    <source>
        <dbReference type="ARBA" id="ARBA00023098"/>
    </source>
</evidence>
<evidence type="ECO:0000256" key="2">
    <source>
        <dbReference type="ARBA" id="ARBA00022963"/>
    </source>
</evidence>
<organism evidence="5 6">
    <name type="scientific">Roseisolibacter agri</name>
    <dbReference type="NCBI Taxonomy" id="2014610"/>
    <lineage>
        <taxon>Bacteria</taxon>
        <taxon>Pseudomonadati</taxon>
        <taxon>Gemmatimonadota</taxon>
        <taxon>Gemmatimonadia</taxon>
        <taxon>Gemmatimonadales</taxon>
        <taxon>Gemmatimonadaceae</taxon>
        <taxon>Roseisolibacter</taxon>
    </lineage>
</organism>
<dbReference type="PANTHER" id="PTHR10272:SF0">
    <property type="entry name" value="PLATELET-ACTIVATING FACTOR ACETYLHYDROLASE"/>
    <property type="match status" value="1"/>
</dbReference>
<sequence length="419" mass="44190">MRISLLPALVIAACLPARAQSQAADLPPGRHAVGYRLTYVVDSTRTAVPDTAASTARSGVGASEAPRVLPLRIWYPAARRATSPATSRATLRYGDYLDVRPDAGSAPPVADALRERTLGLVQFTARRYARALGGAVTAGDTAGVMARLLATPRPVVRAAPAAPGRFPVVVFGGGAYHSVDENVVLWEHLASRGYVVAAFPSVGVDGADLPADDAGLETMTRDVEAVIAHLARVPYADRTRLAAGGFSFGGAAGLVAAARNRWVDAVFGLDASFIGRSHTERVLRAPLFVPTRVAVPVFEMHRADTTVDRRVLDAMTRAPRYSVELTGLDHVDFNSYALLWQPLLPARPGAGYAARDSSVATKAAAYVAMVASLADFLDAHLARTGDVAALPARLADDAPRWARVPGGRVQTRVVPAAAR</sequence>
<name>A0AA37V505_9BACT</name>
<reference evidence="5" key="1">
    <citation type="submission" date="2022-08" db="EMBL/GenBank/DDBJ databases">
        <title>Draft genome sequencing of Roseisolibacter agri AW1220.</title>
        <authorList>
            <person name="Tobiishi Y."/>
            <person name="Tonouchi A."/>
        </authorList>
    </citation>
    <scope>NUCLEOTIDE SEQUENCE</scope>
    <source>
        <strain evidence="5">AW1220</strain>
    </source>
</reference>
<dbReference type="InterPro" id="IPR029058">
    <property type="entry name" value="AB_hydrolase_fold"/>
</dbReference>
<dbReference type="Proteomes" id="UP001161325">
    <property type="component" value="Unassembled WGS sequence"/>
</dbReference>
<dbReference type="SUPFAM" id="SSF53474">
    <property type="entry name" value="alpha/beta-Hydrolases"/>
    <property type="match status" value="1"/>
</dbReference>
<keyword evidence="4" id="KW-0732">Signal</keyword>
<dbReference type="GO" id="GO:0016042">
    <property type="term" value="P:lipid catabolic process"/>
    <property type="evidence" value="ECO:0007669"/>
    <property type="project" value="UniProtKB-KW"/>
</dbReference>
<evidence type="ECO:0000313" key="5">
    <source>
        <dbReference type="EMBL" id="GLC28572.1"/>
    </source>
</evidence>
<keyword evidence="3" id="KW-0443">Lipid metabolism</keyword>